<accession>A0ABW7URS3</accession>
<sequence>MRRKILSLAVSLATACSLAFIPASTSSAVPVSADPGDNPAGLACNVNGEGVFDNKTNKGKVTFSYVRCLGTQPTKLATWTAHPQDATIECLENGKILNIQAELEITWMRTDLTKASGTSHLHLEINTSSLLHLVHLEHRITSGPMEGKAFNEFVPTGGLLAVVGIGCDVRRLSLLSAETILR</sequence>
<dbReference type="PROSITE" id="PS51257">
    <property type="entry name" value="PROKAR_LIPOPROTEIN"/>
    <property type="match status" value="1"/>
</dbReference>
<proteinExistence type="predicted"/>
<reference evidence="2 3" key="1">
    <citation type="submission" date="2024-10" db="EMBL/GenBank/DDBJ databases">
        <title>The Natural Products Discovery Center: Release of the First 8490 Sequenced Strains for Exploring Actinobacteria Biosynthetic Diversity.</title>
        <authorList>
            <person name="Kalkreuter E."/>
            <person name="Kautsar S.A."/>
            <person name="Yang D."/>
            <person name="Bader C.D."/>
            <person name="Teijaro C.N."/>
            <person name="Fluegel L."/>
            <person name="Davis C.M."/>
            <person name="Simpson J.R."/>
            <person name="Lauterbach L."/>
            <person name="Steele A.D."/>
            <person name="Gui C."/>
            <person name="Meng S."/>
            <person name="Li G."/>
            <person name="Viehrig K."/>
            <person name="Ye F."/>
            <person name="Su P."/>
            <person name="Kiefer A.F."/>
            <person name="Nichols A."/>
            <person name="Cepeda A.J."/>
            <person name="Yan W."/>
            <person name="Fan B."/>
            <person name="Jiang Y."/>
            <person name="Adhikari A."/>
            <person name="Zheng C.-J."/>
            <person name="Schuster L."/>
            <person name="Cowan T.M."/>
            <person name="Smanski M.J."/>
            <person name="Chevrette M.G."/>
            <person name="De Carvalho L.P.S."/>
            <person name="Shen B."/>
        </authorList>
    </citation>
    <scope>NUCLEOTIDE SEQUENCE [LARGE SCALE GENOMIC DNA]</scope>
    <source>
        <strain evidence="2 3">NPDC020327</strain>
    </source>
</reference>
<dbReference type="RefSeq" id="WP_157859177.1">
    <property type="nucleotide sequence ID" value="NZ_JBIRWE010000005.1"/>
</dbReference>
<protein>
    <recommendedName>
        <fullName evidence="4">Secreted protein</fullName>
    </recommendedName>
</protein>
<evidence type="ECO:0008006" key="4">
    <source>
        <dbReference type="Google" id="ProtNLM"/>
    </source>
</evidence>
<keyword evidence="1" id="KW-0732">Signal</keyword>
<dbReference type="Proteomes" id="UP001611548">
    <property type="component" value="Unassembled WGS sequence"/>
</dbReference>
<feature type="chain" id="PRO_5047385165" description="Secreted protein" evidence="1">
    <location>
        <begin position="29"/>
        <end position="182"/>
    </location>
</feature>
<name>A0ABW7URS3_9ACTN</name>
<evidence type="ECO:0000313" key="3">
    <source>
        <dbReference type="Proteomes" id="UP001611548"/>
    </source>
</evidence>
<gene>
    <name evidence="2" type="ORF">ACH429_14605</name>
</gene>
<comment type="caution">
    <text evidence="2">The sequence shown here is derived from an EMBL/GenBank/DDBJ whole genome shotgun (WGS) entry which is preliminary data.</text>
</comment>
<feature type="signal peptide" evidence="1">
    <location>
        <begin position="1"/>
        <end position="28"/>
    </location>
</feature>
<evidence type="ECO:0000256" key="1">
    <source>
        <dbReference type="SAM" id="SignalP"/>
    </source>
</evidence>
<evidence type="ECO:0000313" key="2">
    <source>
        <dbReference type="EMBL" id="MFI1965319.1"/>
    </source>
</evidence>
<keyword evidence="3" id="KW-1185">Reference proteome</keyword>
<dbReference type="EMBL" id="JBIRWE010000005">
    <property type="protein sequence ID" value="MFI1965319.1"/>
    <property type="molecule type" value="Genomic_DNA"/>
</dbReference>
<organism evidence="2 3">
    <name type="scientific">Streptomyces pathocidini</name>
    <dbReference type="NCBI Taxonomy" id="1650571"/>
    <lineage>
        <taxon>Bacteria</taxon>
        <taxon>Bacillati</taxon>
        <taxon>Actinomycetota</taxon>
        <taxon>Actinomycetes</taxon>
        <taxon>Kitasatosporales</taxon>
        <taxon>Streptomycetaceae</taxon>
        <taxon>Streptomyces</taxon>
    </lineage>
</organism>